<dbReference type="InterPro" id="IPR019243">
    <property type="entry name" value="DUF2202"/>
</dbReference>
<comment type="caution">
    <text evidence="2">The sequence shown here is derived from an EMBL/GenBank/DDBJ whole genome shotgun (WGS) entry which is preliminary data.</text>
</comment>
<accession>A0A6M0RSW7</accession>
<dbReference type="EMBL" id="QXHD01000004">
    <property type="protein sequence ID" value="NEZ59354.1"/>
    <property type="molecule type" value="Genomic_DNA"/>
</dbReference>
<feature type="region of interest" description="Disordered" evidence="1">
    <location>
        <begin position="1"/>
        <end position="33"/>
    </location>
</feature>
<evidence type="ECO:0000256" key="1">
    <source>
        <dbReference type="SAM" id="MobiDB-lite"/>
    </source>
</evidence>
<protein>
    <submittedName>
        <fullName evidence="2">DUF2202 domain-containing protein</fullName>
    </submittedName>
</protein>
<keyword evidence="3" id="KW-1185">Reference proteome</keyword>
<dbReference type="Proteomes" id="UP000481033">
    <property type="component" value="Unassembled WGS sequence"/>
</dbReference>
<evidence type="ECO:0000313" key="2">
    <source>
        <dbReference type="EMBL" id="NEZ59354.1"/>
    </source>
</evidence>
<dbReference type="InterPro" id="IPR012347">
    <property type="entry name" value="Ferritin-like"/>
</dbReference>
<feature type="compositionally biased region" description="Basic residues" evidence="1">
    <location>
        <begin position="1"/>
        <end position="23"/>
    </location>
</feature>
<dbReference type="InterPro" id="IPR009078">
    <property type="entry name" value="Ferritin-like_SF"/>
</dbReference>
<dbReference type="RefSeq" id="WP_163702277.1">
    <property type="nucleotide sequence ID" value="NZ_QXHD01000004.1"/>
</dbReference>
<dbReference type="Gene3D" id="1.20.1260.10">
    <property type="match status" value="1"/>
</dbReference>
<sequence length="194" mass="22363">MKRRCQQGHRQQGRRQQGHRQQGHRQQGYRQQHRRRLGATGLCRMAFLASAAPISASSNLDERTQQAMIDAMNDEYQARALYTAVIEKYGAIQPFSNIIQSEERHAQRWHTLFTQCGLPIPEDTFAGNVKAPETLQAACEMAVETEIANVQMYDSFLEFVEEPELRATFTQFRNVSKNNHQPAFERCLSWFSSI</sequence>
<organism evidence="2 3">
    <name type="scientific">Adonisia turfae CCMR0081</name>
    <dbReference type="NCBI Taxonomy" id="2292702"/>
    <lineage>
        <taxon>Bacteria</taxon>
        <taxon>Bacillati</taxon>
        <taxon>Cyanobacteriota</taxon>
        <taxon>Adonisia</taxon>
        <taxon>Adonisia turfae</taxon>
    </lineage>
</organism>
<dbReference type="CDD" id="cd01048">
    <property type="entry name" value="Ferritin_like_AB2"/>
    <property type="match status" value="1"/>
</dbReference>
<dbReference type="SUPFAM" id="SSF47240">
    <property type="entry name" value="Ferritin-like"/>
    <property type="match status" value="1"/>
</dbReference>
<evidence type="ECO:0000313" key="3">
    <source>
        <dbReference type="Proteomes" id="UP000481033"/>
    </source>
</evidence>
<reference evidence="2 3" key="1">
    <citation type="journal article" date="2020" name="Microb. Ecol.">
        <title>Ecogenomics of the Marine Benthic Filamentous Cyanobacterium Adonisia.</title>
        <authorList>
            <person name="Walter J.M."/>
            <person name="Coutinho F.H."/>
            <person name="Leomil L."/>
            <person name="Hargreaves P.I."/>
            <person name="Campeao M.E."/>
            <person name="Vieira V.V."/>
            <person name="Silva B.S."/>
            <person name="Fistarol G.O."/>
            <person name="Salomon P.S."/>
            <person name="Sawabe T."/>
            <person name="Mino S."/>
            <person name="Hosokawa M."/>
            <person name="Miyashita H."/>
            <person name="Maruyama F."/>
            <person name="van Verk M.C."/>
            <person name="Dutilh B.E."/>
            <person name="Thompson C.C."/>
            <person name="Thompson F.L."/>
        </authorList>
    </citation>
    <scope>NUCLEOTIDE SEQUENCE [LARGE SCALE GENOMIC DNA]</scope>
    <source>
        <strain evidence="2 3">CCMR0081</strain>
    </source>
</reference>
<name>A0A6M0RSW7_9CYAN</name>
<dbReference type="AlphaFoldDB" id="A0A6M0RSW7"/>
<gene>
    <name evidence="2" type="ORF">DXZ20_27655</name>
</gene>
<proteinExistence type="predicted"/>